<sequence length="310" mass="35375">MVLLLEKHSHSSKFASKLEKKKHKKEAFLASLQAFHFKISDSLHNLEKGSEFLSLKFVKRCFGLFPLMNRAFSKLVLELDCPVNKWEGSNINEYLNYNLNMLELLNSLSSCLCHLGQERLPLLHSLQLAEKSPSLAAKYLIKIKPLDVMKHFKKIKDVKESEEMKKNSDKERVIHEALVVMKSISLWVFGIFLSELGSDVDPYIEMRKLAARFDDSLLKSLDTKVEKEILENKGELKEVKDVNIAADSLLGALGTTKIEIGVSMLKARLEVLEKLLHELEKETSDLFGEMLAGRNNLLDSFRLTRKSITD</sequence>
<evidence type="ECO:0000313" key="2">
    <source>
        <dbReference type="EMBL" id="GAA0185616.1"/>
    </source>
</evidence>
<dbReference type="Proteomes" id="UP001454036">
    <property type="component" value="Unassembled WGS sequence"/>
</dbReference>
<keyword evidence="1" id="KW-0175">Coiled coil</keyword>
<dbReference type="GO" id="GO:0048364">
    <property type="term" value="P:root development"/>
    <property type="evidence" value="ECO:0007669"/>
    <property type="project" value="InterPro"/>
</dbReference>
<protein>
    <submittedName>
        <fullName evidence="2">Uncharacterized protein</fullName>
    </submittedName>
</protein>
<dbReference type="EMBL" id="BAABME010012886">
    <property type="protein sequence ID" value="GAA0185616.1"/>
    <property type="molecule type" value="Genomic_DNA"/>
</dbReference>
<dbReference type="GO" id="GO:0048367">
    <property type="term" value="P:shoot system development"/>
    <property type="evidence" value="ECO:0007669"/>
    <property type="project" value="InterPro"/>
</dbReference>
<organism evidence="2 3">
    <name type="scientific">Lithospermum erythrorhizon</name>
    <name type="common">Purple gromwell</name>
    <name type="synonym">Lithospermum officinale var. erythrorhizon</name>
    <dbReference type="NCBI Taxonomy" id="34254"/>
    <lineage>
        <taxon>Eukaryota</taxon>
        <taxon>Viridiplantae</taxon>
        <taxon>Streptophyta</taxon>
        <taxon>Embryophyta</taxon>
        <taxon>Tracheophyta</taxon>
        <taxon>Spermatophyta</taxon>
        <taxon>Magnoliopsida</taxon>
        <taxon>eudicotyledons</taxon>
        <taxon>Gunneridae</taxon>
        <taxon>Pentapetalae</taxon>
        <taxon>asterids</taxon>
        <taxon>lamiids</taxon>
        <taxon>Boraginales</taxon>
        <taxon>Boraginaceae</taxon>
        <taxon>Boraginoideae</taxon>
        <taxon>Lithospermeae</taxon>
        <taxon>Lithospermum</taxon>
    </lineage>
</organism>
<feature type="coiled-coil region" evidence="1">
    <location>
        <begin position="262"/>
        <end position="289"/>
    </location>
</feature>
<reference evidence="2 3" key="1">
    <citation type="submission" date="2024-01" db="EMBL/GenBank/DDBJ databases">
        <title>The complete chloroplast genome sequence of Lithospermum erythrorhizon: insights into the phylogenetic relationship among Boraginaceae species and the maternal lineages of purple gromwells.</title>
        <authorList>
            <person name="Okada T."/>
            <person name="Watanabe K."/>
        </authorList>
    </citation>
    <scope>NUCLEOTIDE SEQUENCE [LARGE SCALE GENOMIC DNA]</scope>
</reference>
<accession>A0AAV3RV48</accession>
<keyword evidence="3" id="KW-1185">Reference proteome</keyword>
<evidence type="ECO:0000313" key="3">
    <source>
        <dbReference type="Proteomes" id="UP001454036"/>
    </source>
</evidence>
<dbReference type="AlphaFoldDB" id="A0AAV3RV48"/>
<dbReference type="PANTHER" id="PTHR31509">
    <property type="entry name" value="BPS1-LIKE PROTEIN"/>
    <property type="match status" value="1"/>
</dbReference>
<comment type="caution">
    <text evidence="2">The sequence shown here is derived from an EMBL/GenBank/DDBJ whole genome shotgun (WGS) entry which is preliminary data.</text>
</comment>
<dbReference type="InterPro" id="IPR004320">
    <property type="entry name" value="BPS1_pln"/>
</dbReference>
<name>A0AAV3RV48_LITER</name>
<dbReference type="Pfam" id="PF03087">
    <property type="entry name" value="BPS1"/>
    <property type="match status" value="1"/>
</dbReference>
<evidence type="ECO:0000256" key="1">
    <source>
        <dbReference type="SAM" id="Coils"/>
    </source>
</evidence>
<gene>
    <name evidence="2" type="ORF">LIER_32904</name>
</gene>
<proteinExistence type="predicted"/>